<proteinExistence type="predicted"/>
<dbReference type="Gene3D" id="1.10.10.10">
    <property type="entry name" value="Winged helix-like DNA-binding domain superfamily/Winged helix DNA-binding domain"/>
    <property type="match status" value="1"/>
</dbReference>
<dbReference type="SUPFAM" id="SSF56672">
    <property type="entry name" value="DNA/RNA polymerases"/>
    <property type="match status" value="1"/>
</dbReference>
<protein>
    <submittedName>
        <fullName evidence="3">K02A2.6-like</fullName>
    </submittedName>
</protein>
<accession>A0ABY6K933</accession>
<dbReference type="CDD" id="cd09274">
    <property type="entry name" value="RNase_HI_RT_Ty3"/>
    <property type="match status" value="1"/>
</dbReference>
<evidence type="ECO:0000313" key="4">
    <source>
        <dbReference type="Proteomes" id="UP001235939"/>
    </source>
</evidence>
<sequence length="561" mass="65061">MVRTAVVEDPKNSNRGKFLEPVENGDFRAKKCPFAGSFVVRLQLEESGDFELDNEPRRKPHQKFEDAEQQALLDEDSTQTQEKLAKQLQVSQGAVSLRLNSLRMTQKLFRWVPHELSERQQERRLVTCEGLLARHEKKSFLHRIVTSDEKSIHFSNPMRQRSWGLLGQFPKQKPRPNRLGKKAMLCVCRTNPDVDGRITSTMEDKLSPNTFRRYRDLVRDSRSPWAFPVTLVPKADNQKRLCVDYRHLNALTIDDKMPLPNIQEVIDRLQGAKYFTSLDIASEVLEKLYSQNLKLKLQKCSFIREEIEYLGYIIKYNQVTPSPRKIVAIKSFPIPKTVKNIQKFNGLCSYYRRLIKDFSSIAQPLKDLLNKDKIFHWSEIHQRAFETLKNLITQPPVLAMYDPTLPSKLYTDASEQGLGAILAQKHPDGRERVVSYFPKRLNPTQSRYTATELECFSIIEAVRHFNNYLDKPFQIVNDHSALKWLLNHKNPGGRLFRWSMELFSRSFTIIHRAGGQQTHVDALSRNPVCTFITEDKIKIAQQQADLRFVKNPQIKSGIVTI</sequence>
<dbReference type="PANTHER" id="PTHR37984:SF5">
    <property type="entry name" value="PROTEIN NYNRIN-LIKE"/>
    <property type="match status" value="1"/>
</dbReference>
<dbReference type="Gene3D" id="3.30.420.10">
    <property type="entry name" value="Ribonuclease H-like superfamily/Ribonuclease H"/>
    <property type="match status" value="1"/>
</dbReference>
<dbReference type="Proteomes" id="UP001235939">
    <property type="component" value="Chromosome 03"/>
</dbReference>
<feature type="domain" description="Reverse transcriptase/retrotransposon-derived protein RNase H-like" evidence="2">
    <location>
        <begin position="377"/>
        <end position="471"/>
    </location>
</feature>
<keyword evidence="4" id="KW-1185">Reference proteome</keyword>
<reference evidence="3 4" key="1">
    <citation type="submission" date="2022-01" db="EMBL/GenBank/DDBJ databases">
        <title>A chromosomal length assembly of Cordylochernes scorpioides.</title>
        <authorList>
            <person name="Zeh D."/>
            <person name="Zeh J."/>
        </authorList>
    </citation>
    <scope>NUCLEOTIDE SEQUENCE [LARGE SCALE GENOMIC DNA]</scope>
    <source>
        <strain evidence="3">IN4F17</strain>
        <tissue evidence="3">Whole Body</tissue>
    </source>
</reference>
<gene>
    <name evidence="3" type="ORF">LAZ67_3004091</name>
</gene>
<dbReference type="PANTHER" id="PTHR37984">
    <property type="entry name" value="PROTEIN CBG26694"/>
    <property type="match status" value="1"/>
</dbReference>
<evidence type="ECO:0000313" key="3">
    <source>
        <dbReference type="EMBL" id="UYV65369.1"/>
    </source>
</evidence>
<evidence type="ECO:0000256" key="1">
    <source>
        <dbReference type="ARBA" id="ARBA00023268"/>
    </source>
</evidence>
<name>A0ABY6K933_9ARAC</name>
<evidence type="ECO:0000259" key="2">
    <source>
        <dbReference type="Pfam" id="PF17919"/>
    </source>
</evidence>
<dbReference type="InterPro" id="IPR043502">
    <property type="entry name" value="DNA/RNA_pol_sf"/>
</dbReference>
<keyword evidence="1" id="KW-0511">Multifunctional enzyme</keyword>
<dbReference type="InterPro" id="IPR036388">
    <property type="entry name" value="WH-like_DNA-bd_sf"/>
</dbReference>
<dbReference type="InterPro" id="IPR043128">
    <property type="entry name" value="Rev_trsase/Diguanyl_cyclase"/>
</dbReference>
<dbReference type="InterPro" id="IPR036397">
    <property type="entry name" value="RNaseH_sf"/>
</dbReference>
<dbReference type="InterPro" id="IPR041577">
    <property type="entry name" value="RT_RNaseH_2"/>
</dbReference>
<dbReference type="Gene3D" id="3.30.70.270">
    <property type="match status" value="3"/>
</dbReference>
<dbReference type="EMBL" id="CP092865">
    <property type="protein sequence ID" value="UYV65369.1"/>
    <property type="molecule type" value="Genomic_DNA"/>
</dbReference>
<organism evidence="3 4">
    <name type="scientific">Cordylochernes scorpioides</name>
    <dbReference type="NCBI Taxonomy" id="51811"/>
    <lineage>
        <taxon>Eukaryota</taxon>
        <taxon>Metazoa</taxon>
        <taxon>Ecdysozoa</taxon>
        <taxon>Arthropoda</taxon>
        <taxon>Chelicerata</taxon>
        <taxon>Arachnida</taxon>
        <taxon>Pseudoscorpiones</taxon>
        <taxon>Cheliferoidea</taxon>
        <taxon>Chernetidae</taxon>
        <taxon>Cordylochernes</taxon>
    </lineage>
</organism>
<dbReference type="InterPro" id="IPR050951">
    <property type="entry name" value="Retrovirus_Pol_polyprotein"/>
</dbReference>
<dbReference type="Pfam" id="PF17919">
    <property type="entry name" value="RT_RNaseH_2"/>
    <property type="match status" value="1"/>
</dbReference>